<accession>A0A0H2RRN5</accession>
<reference evidence="2 3" key="1">
    <citation type="submission" date="2015-04" db="EMBL/GenBank/DDBJ databases">
        <title>Complete genome sequence of Schizopora paradoxa KUC8140, a cosmopolitan wood degrader in East Asia.</title>
        <authorList>
            <consortium name="DOE Joint Genome Institute"/>
            <person name="Min B."/>
            <person name="Park H."/>
            <person name="Jang Y."/>
            <person name="Kim J.-J."/>
            <person name="Kim K.H."/>
            <person name="Pangilinan J."/>
            <person name="Lipzen A."/>
            <person name="Riley R."/>
            <person name="Grigoriev I.V."/>
            <person name="Spatafora J.W."/>
            <person name="Choi I.-G."/>
        </authorList>
    </citation>
    <scope>NUCLEOTIDE SEQUENCE [LARGE SCALE GENOMIC DNA]</scope>
    <source>
        <strain evidence="2 3">KUC8140</strain>
    </source>
</reference>
<dbReference type="InParanoid" id="A0A0H2RRN5"/>
<dbReference type="EMBL" id="KQ085940">
    <property type="protein sequence ID" value="KLO14655.1"/>
    <property type="molecule type" value="Genomic_DNA"/>
</dbReference>
<gene>
    <name evidence="2" type="ORF">SCHPADRAFT_927696</name>
</gene>
<organism evidence="2 3">
    <name type="scientific">Schizopora paradoxa</name>
    <dbReference type="NCBI Taxonomy" id="27342"/>
    <lineage>
        <taxon>Eukaryota</taxon>
        <taxon>Fungi</taxon>
        <taxon>Dikarya</taxon>
        <taxon>Basidiomycota</taxon>
        <taxon>Agaricomycotina</taxon>
        <taxon>Agaricomycetes</taxon>
        <taxon>Hymenochaetales</taxon>
        <taxon>Schizoporaceae</taxon>
        <taxon>Schizopora</taxon>
    </lineage>
</organism>
<keyword evidence="1" id="KW-0812">Transmembrane</keyword>
<keyword evidence="1" id="KW-1133">Transmembrane helix</keyword>
<evidence type="ECO:0008006" key="4">
    <source>
        <dbReference type="Google" id="ProtNLM"/>
    </source>
</evidence>
<feature type="transmembrane region" description="Helical" evidence="1">
    <location>
        <begin position="104"/>
        <end position="123"/>
    </location>
</feature>
<name>A0A0H2RRN5_9AGAM</name>
<proteinExistence type="predicted"/>
<dbReference type="InterPro" id="IPR036047">
    <property type="entry name" value="F-box-like_dom_sf"/>
</dbReference>
<sequence>MKTRPGRSVGNLMYKTILSNMEKGWGPADRSRASDYERNYEEPTWTCTTIGITTKGFSSLPNDLLTEIVGFVAQTLSALEWRTALYLSWTCRRMRDATMRVPQLWAFVCTEMAFSINVVNFYIQRSRTKGLTILLTDFEEYPEDFFLMITRPKVLNRWERLIVGMRSFSPLTQRSLHRLVSSTNVHWPQLKYLDTTYSEEYSGVRSFIEKINQDSQQLRSVTLDCKSETPLSLPPSVSHLRLTFDFSPFARLTKIGRLLESSPNLQVAEITLFNRSWVSAPNNFSSNLVKLRVHVTRCQNSKSAPFWEKLFFPQLVDLHVSLHHCAETYEMSVADCVLICTSNIFKNSNPLPSLRRLSMDFGDNNSKYGFYRSNSPSILFPGEFLEICPTLEDLEIFCGGDFEASNLPLLRSLRLRGMELESTEWLFQYLASMKQSGMPDTLQELAFLGCSLPDKDLAKLQDYGERVIFVDCPEEDERWRQNLETPLRSIMKAPEQSRRKRHR</sequence>
<evidence type="ECO:0000256" key="1">
    <source>
        <dbReference type="SAM" id="Phobius"/>
    </source>
</evidence>
<evidence type="ECO:0000313" key="2">
    <source>
        <dbReference type="EMBL" id="KLO14655.1"/>
    </source>
</evidence>
<keyword evidence="1" id="KW-0472">Membrane</keyword>
<dbReference type="Proteomes" id="UP000053477">
    <property type="component" value="Unassembled WGS sequence"/>
</dbReference>
<dbReference type="AlphaFoldDB" id="A0A0H2RRN5"/>
<dbReference type="InterPro" id="IPR032675">
    <property type="entry name" value="LRR_dom_sf"/>
</dbReference>
<dbReference type="SUPFAM" id="SSF52047">
    <property type="entry name" value="RNI-like"/>
    <property type="match status" value="1"/>
</dbReference>
<dbReference type="SUPFAM" id="SSF81383">
    <property type="entry name" value="F-box domain"/>
    <property type="match status" value="1"/>
</dbReference>
<dbReference type="Gene3D" id="3.80.10.10">
    <property type="entry name" value="Ribonuclease Inhibitor"/>
    <property type="match status" value="1"/>
</dbReference>
<keyword evidence="3" id="KW-1185">Reference proteome</keyword>
<protein>
    <recommendedName>
        <fullName evidence="4">F-box domain-containing protein</fullName>
    </recommendedName>
</protein>
<evidence type="ECO:0000313" key="3">
    <source>
        <dbReference type="Proteomes" id="UP000053477"/>
    </source>
</evidence>